<organism evidence="4 5">
    <name type="scientific">Mytilus coruscus</name>
    <name type="common">Sea mussel</name>
    <dbReference type="NCBI Taxonomy" id="42192"/>
    <lineage>
        <taxon>Eukaryota</taxon>
        <taxon>Metazoa</taxon>
        <taxon>Spiralia</taxon>
        <taxon>Lophotrochozoa</taxon>
        <taxon>Mollusca</taxon>
        <taxon>Bivalvia</taxon>
        <taxon>Autobranchia</taxon>
        <taxon>Pteriomorphia</taxon>
        <taxon>Mytilida</taxon>
        <taxon>Mytiloidea</taxon>
        <taxon>Mytilidae</taxon>
        <taxon>Mytilinae</taxon>
        <taxon>Mytilus</taxon>
    </lineage>
</organism>
<dbReference type="Gene3D" id="4.10.60.10">
    <property type="entry name" value="Zinc finger, CCHC-type"/>
    <property type="match status" value="1"/>
</dbReference>
<evidence type="ECO:0000256" key="2">
    <source>
        <dbReference type="SAM" id="MobiDB-lite"/>
    </source>
</evidence>
<evidence type="ECO:0000313" key="5">
    <source>
        <dbReference type="Proteomes" id="UP000507470"/>
    </source>
</evidence>
<feature type="domain" description="CCHC-type" evidence="3">
    <location>
        <begin position="122"/>
        <end position="135"/>
    </location>
</feature>
<dbReference type="GO" id="GO:0003676">
    <property type="term" value="F:nucleic acid binding"/>
    <property type="evidence" value="ECO:0007669"/>
    <property type="project" value="InterPro"/>
</dbReference>
<keyword evidence="5" id="KW-1185">Reference proteome</keyword>
<dbReference type="InterPro" id="IPR036875">
    <property type="entry name" value="Znf_CCHC_sf"/>
</dbReference>
<keyword evidence="1" id="KW-0479">Metal-binding</keyword>
<dbReference type="SUPFAM" id="SSF57756">
    <property type="entry name" value="Retrovirus zinc finger-like domains"/>
    <property type="match status" value="1"/>
</dbReference>
<accession>A0A6J8DFE9</accession>
<evidence type="ECO:0000313" key="4">
    <source>
        <dbReference type="EMBL" id="CAC5406397.1"/>
    </source>
</evidence>
<dbReference type="GO" id="GO:0008270">
    <property type="term" value="F:zinc ion binding"/>
    <property type="evidence" value="ECO:0007669"/>
    <property type="project" value="UniProtKB-KW"/>
</dbReference>
<dbReference type="AlphaFoldDB" id="A0A6J8DFE9"/>
<gene>
    <name evidence="4" type="ORF">MCOR_39971</name>
</gene>
<dbReference type="InterPro" id="IPR001878">
    <property type="entry name" value="Znf_CCHC"/>
</dbReference>
<dbReference type="EMBL" id="CACVKT020007211">
    <property type="protein sequence ID" value="CAC5406397.1"/>
    <property type="molecule type" value="Genomic_DNA"/>
</dbReference>
<dbReference type="Proteomes" id="UP000507470">
    <property type="component" value="Unassembled WGS sequence"/>
</dbReference>
<feature type="region of interest" description="Disordered" evidence="2">
    <location>
        <begin position="136"/>
        <end position="156"/>
    </location>
</feature>
<proteinExistence type="predicted"/>
<evidence type="ECO:0000259" key="3">
    <source>
        <dbReference type="PROSITE" id="PS50158"/>
    </source>
</evidence>
<protein>
    <recommendedName>
        <fullName evidence="3">CCHC-type domain-containing protein</fullName>
    </recommendedName>
</protein>
<name>A0A6J8DFE9_MYTCO</name>
<dbReference type="SMART" id="SM00343">
    <property type="entry name" value="ZnF_C2HC"/>
    <property type="match status" value="2"/>
</dbReference>
<keyword evidence="1" id="KW-0863">Zinc-finger</keyword>
<dbReference type="PROSITE" id="PS50158">
    <property type="entry name" value="ZF_CCHC"/>
    <property type="match status" value="1"/>
</dbReference>
<sequence length="156" mass="17452">MGEAYGYRKDDAPLVAAVIKFANNTPVAVKDLNNFKTDVVSELQGQINSLTQAVSKLATDFSQKLDCTRDVQGNDRFSRSRNRDRQVYQSDRGLCRKCQAPEHFTRACNWNEQGNIDFSFICHICGKTGHKSPQCVNYSGNRRNPGFTGQDPRGGD</sequence>
<reference evidence="4 5" key="1">
    <citation type="submission" date="2020-06" db="EMBL/GenBank/DDBJ databases">
        <authorList>
            <person name="Li R."/>
            <person name="Bekaert M."/>
        </authorList>
    </citation>
    <scope>NUCLEOTIDE SEQUENCE [LARGE SCALE GENOMIC DNA]</scope>
    <source>
        <strain evidence="5">wild</strain>
    </source>
</reference>
<evidence type="ECO:0000256" key="1">
    <source>
        <dbReference type="PROSITE-ProRule" id="PRU00047"/>
    </source>
</evidence>
<keyword evidence="1" id="KW-0862">Zinc</keyword>